<dbReference type="AlphaFoldDB" id="A0A1B1N9K9"/>
<sequence>MAPDECHAEQGFDLVGSLSELYTRMFYSGTTSLEDETTKLSIDVEPGTLPRLVPTDLKSDRLPLWHFHINPSAPVAVEDP</sequence>
<evidence type="ECO:0000313" key="2">
    <source>
        <dbReference type="Proteomes" id="UP000092482"/>
    </source>
</evidence>
<gene>
    <name evidence="1" type="ORF">SGUI_0669</name>
</gene>
<dbReference type="KEGG" id="serj:SGUI_0669"/>
<dbReference type="Proteomes" id="UP000092482">
    <property type="component" value="Chromosome"/>
</dbReference>
<organism evidence="1 2">
    <name type="scientific">Serinicoccus hydrothermalis</name>
    <dbReference type="NCBI Taxonomy" id="1758689"/>
    <lineage>
        <taxon>Bacteria</taxon>
        <taxon>Bacillati</taxon>
        <taxon>Actinomycetota</taxon>
        <taxon>Actinomycetes</taxon>
        <taxon>Micrococcales</taxon>
        <taxon>Ornithinimicrobiaceae</taxon>
        <taxon>Serinicoccus</taxon>
    </lineage>
</organism>
<evidence type="ECO:0000313" key="1">
    <source>
        <dbReference type="EMBL" id="ANS78065.1"/>
    </source>
</evidence>
<keyword evidence="2" id="KW-1185">Reference proteome</keyword>
<reference evidence="1 2" key="1">
    <citation type="submission" date="2016-03" db="EMBL/GenBank/DDBJ databases">
        <title>Shallow-sea hydrothermal system.</title>
        <authorList>
            <person name="Tang K."/>
        </authorList>
    </citation>
    <scope>NUCLEOTIDE SEQUENCE [LARGE SCALE GENOMIC DNA]</scope>
    <source>
        <strain evidence="1 2">JLT9</strain>
    </source>
</reference>
<accession>A0A1B1N9K9</accession>
<protein>
    <submittedName>
        <fullName evidence="1">Uncharacterized protein</fullName>
    </submittedName>
</protein>
<dbReference type="EMBL" id="CP014989">
    <property type="protein sequence ID" value="ANS78065.1"/>
    <property type="molecule type" value="Genomic_DNA"/>
</dbReference>
<proteinExistence type="predicted"/>
<name>A0A1B1N9K9_9MICO</name>